<keyword evidence="4 8" id="KW-0418">Kinase</keyword>
<gene>
    <name evidence="8 10" type="primary">cmk</name>
    <name evidence="10" type="ORF">NQX30_02025</name>
</gene>
<organism evidence="10 11">
    <name type="scientific">Candidatus Doriopsillibacter californiensis</name>
    <dbReference type="NCBI Taxonomy" id="2970740"/>
    <lineage>
        <taxon>Bacteria</taxon>
        <taxon>Pseudomonadati</taxon>
        <taxon>Pseudomonadota</taxon>
        <taxon>Gammaproteobacteria</taxon>
        <taxon>Candidatus Tethybacterales</taxon>
        <taxon>Candidatus Persebacteraceae</taxon>
        <taxon>Candidatus Doriopsillibacter</taxon>
    </lineage>
</organism>
<evidence type="ECO:0000256" key="4">
    <source>
        <dbReference type="ARBA" id="ARBA00022777"/>
    </source>
</evidence>
<protein>
    <recommendedName>
        <fullName evidence="8">Cytidylate kinase</fullName>
        <shortName evidence="8">CK</shortName>
        <ecNumber evidence="8">2.7.4.25</ecNumber>
    </recommendedName>
    <alternativeName>
        <fullName evidence="8">Cytidine monophosphate kinase</fullName>
        <shortName evidence="8">CMP kinase</shortName>
    </alternativeName>
</protein>
<evidence type="ECO:0000256" key="6">
    <source>
        <dbReference type="ARBA" id="ARBA00047615"/>
    </source>
</evidence>
<sequence>MAALVPVITIDGPAASGKGTVARLLAQYLGFNCLDSGKIYRAAGMLALQSNLALDDEADMLYLAGTLVKNEATLSSLMQSPNIGDEAVGAAASQLAAIAGVRAALLPLQRTQLRPPGLVADGRDMGTVVFPDAVLKVFLTADINERARRRWQQLQECGMHGTMKDIFLDLRRRDEQDSCRAQSPLRAAADSLRIDSTQCTPEELASQLAKDFIARCSFSPFCFPQGD</sequence>
<feature type="binding site" evidence="8">
    <location>
        <begin position="12"/>
        <end position="20"/>
    </location>
    <ligand>
        <name>ATP</name>
        <dbReference type="ChEBI" id="CHEBI:30616"/>
    </ligand>
</feature>
<dbReference type="CDD" id="cd02020">
    <property type="entry name" value="CMPK"/>
    <property type="match status" value="1"/>
</dbReference>
<dbReference type="Proteomes" id="UP001168167">
    <property type="component" value="Unassembled WGS sequence"/>
</dbReference>
<dbReference type="NCBIfam" id="TIGR00017">
    <property type="entry name" value="cmk"/>
    <property type="match status" value="1"/>
</dbReference>
<dbReference type="InterPro" id="IPR011994">
    <property type="entry name" value="Cytidylate_kinase_dom"/>
</dbReference>
<evidence type="ECO:0000313" key="11">
    <source>
        <dbReference type="Proteomes" id="UP001168167"/>
    </source>
</evidence>
<reference evidence="10" key="1">
    <citation type="submission" date="2022-08" db="EMBL/GenBank/DDBJ databases">
        <authorList>
            <person name="Dzunkova M."/>
            <person name="La Clair J."/>
            <person name="Tyml T."/>
            <person name="Doud D."/>
            <person name="Schulz F."/>
            <person name="Piquer S."/>
            <person name="Porcel Sanchis D."/>
            <person name="Osborn A."/>
            <person name="Robinson D."/>
            <person name="Louie K.B."/>
            <person name="Bowen B.P."/>
            <person name="Bowers R."/>
            <person name="Lee J."/>
            <person name="Arnau Llombart V."/>
            <person name="Diaz Villanueva W."/>
            <person name="Gosliner T."/>
            <person name="Northen T."/>
            <person name="Cheng J.-F."/>
            <person name="Burkart M.D."/>
            <person name="Woyke T."/>
        </authorList>
    </citation>
    <scope>NUCLEOTIDE SEQUENCE</scope>
    <source>
        <strain evidence="10">Df01</strain>
    </source>
</reference>
<evidence type="ECO:0000256" key="7">
    <source>
        <dbReference type="ARBA" id="ARBA00048478"/>
    </source>
</evidence>
<comment type="subcellular location">
    <subcellularLocation>
        <location evidence="8">Cytoplasm</location>
    </subcellularLocation>
</comment>
<accession>A0ABT7QKK1</accession>
<dbReference type="InterPro" id="IPR027417">
    <property type="entry name" value="P-loop_NTPase"/>
</dbReference>
<feature type="domain" description="Cytidylate kinase" evidence="9">
    <location>
        <begin position="8"/>
        <end position="210"/>
    </location>
</feature>
<evidence type="ECO:0000256" key="1">
    <source>
        <dbReference type="ARBA" id="ARBA00009427"/>
    </source>
</evidence>
<evidence type="ECO:0000256" key="3">
    <source>
        <dbReference type="ARBA" id="ARBA00022741"/>
    </source>
</evidence>
<name>A0ABT7QKK1_9GAMM</name>
<keyword evidence="3 8" id="KW-0547">Nucleotide-binding</keyword>
<dbReference type="Pfam" id="PF02224">
    <property type="entry name" value="Cytidylate_kin"/>
    <property type="match status" value="1"/>
</dbReference>
<keyword evidence="5 8" id="KW-0067">ATP-binding</keyword>
<dbReference type="GO" id="GO:0016301">
    <property type="term" value="F:kinase activity"/>
    <property type="evidence" value="ECO:0007669"/>
    <property type="project" value="UniProtKB-KW"/>
</dbReference>
<keyword evidence="2 8" id="KW-0808">Transferase</keyword>
<reference evidence="10" key="2">
    <citation type="journal article" date="2023" name="Microbiome">
        <title>Synthase-selected sorting approach identifies a beta-lactone synthase in a nudibranch symbiotic bacterium.</title>
        <authorList>
            <person name="Dzunkova M."/>
            <person name="La Clair J.J."/>
            <person name="Tyml T."/>
            <person name="Doud D."/>
            <person name="Schulz F."/>
            <person name="Piquer-Esteban S."/>
            <person name="Porcel Sanchis D."/>
            <person name="Osborn A."/>
            <person name="Robinson D."/>
            <person name="Louie K.B."/>
            <person name="Bowen B.P."/>
            <person name="Bowers R.M."/>
            <person name="Lee J."/>
            <person name="Arnau V."/>
            <person name="Diaz-Villanueva W."/>
            <person name="Stepanauskas R."/>
            <person name="Gosliner T."/>
            <person name="Date S.V."/>
            <person name="Northen T.R."/>
            <person name="Cheng J.F."/>
            <person name="Burkart M.D."/>
            <person name="Woyke T."/>
        </authorList>
    </citation>
    <scope>NUCLEOTIDE SEQUENCE</scope>
    <source>
        <strain evidence="10">Df01</strain>
    </source>
</reference>
<evidence type="ECO:0000259" key="9">
    <source>
        <dbReference type="Pfam" id="PF02224"/>
    </source>
</evidence>
<dbReference type="HAMAP" id="MF_00238">
    <property type="entry name" value="Cytidyl_kinase_type1"/>
    <property type="match status" value="1"/>
</dbReference>
<dbReference type="EMBL" id="JANQAO010000001">
    <property type="protein sequence ID" value="MDM5147157.1"/>
    <property type="molecule type" value="Genomic_DNA"/>
</dbReference>
<dbReference type="EC" id="2.7.4.25" evidence="8"/>
<comment type="catalytic activity">
    <reaction evidence="7 8">
        <text>CMP + ATP = CDP + ADP</text>
        <dbReference type="Rhea" id="RHEA:11600"/>
        <dbReference type="ChEBI" id="CHEBI:30616"/>
        <dbReference type="ChEBI" id="CHEBI:58069"/>
        <dbReference type="ChEBI" id="CHEBI:60377"/>
        <dbReference type="ChEBI" id="CHEBI:456216"/>
        <dbReference type="EC" id="2.7.4.25"/>
    </reaction>
</comment>
<evidence type="ECO:0000313" key="10">
    <source>
        <dbReference type="EMBL" id="MDM5147157.1"/>
    </source>
</evidence>
<proteinExistence type="inferred from homology"/>
<comment type="caution">
    <text evidence="10">The sequence shown here is derived from an EMBL/GenBank/DDBJ whole genome shotgun (WGS) entry which is preliminary data.</text>
</comment>
<comment type="similarity">
    <text evidence="1 8">Belongs to the cytidylate kinase family. Type 1 subfamily.</text>
</comment>
<keyword evidence="8" id="KW-0963">Cytoplasm</keyword>
<comment type="catalytic activity">
    <reaction evidence="6 8">
        <text>dCMP + ATP = dCDP + ADP</text>
        <dbReference type="Rhea" id="RHEA:25094"/>
        <dbReference type="ChEBI" id="CHEBI:30616"/>
        <dbReference type="ChEBI" id="CHEBI:57566"/>
        <dbReference type="ChEBI" id="CHEBI:58593"/>
        <dbReference type="ChEBI" id="CHEBI:456216"/>
        <dbReference type="EC" id="2.7.4.25"/>
    </reaction>
</comment>
<evidence type="ECO:0000256" key="2">
    <source>
        <dbReference type="ARBA" id="ARBA00022679"/>
    </source>
</evidence>
<evidence type="ECO:0000256" key="5">
    <source>
        <dbReference type="ARBA" id="ARBA00022840"/>
    </source>
</evidence>
<keyword evidence="11" id="KW-1185">Reference proteome</keyword>
<dbReference type="SUPFAM" id="SSF52540">
    <property type="entry name" value="P-loop containing nucleoside triphosphate hydrolases"/>
    <property type="match status" value="1"/>
</dbReference>
<evidence type="ECO:0000256" key="8">
    <source>
        <dbReference type="HAMAP-Rule" id="MF_00238"/>
    </source>
</evidence>
<dbReference type="Gene3D" id="3.40.50.300">
    <property type="entry name" value="P-loop containing nucleotide triphosphate hydrolases"/>
    <property type="match status" value="1"/>
</dbReference>
<dbReference type="InterPro" id="IPR003136">
    <property type="entry name" value="Cytidylate_kin"/>
</dbReference>